<evidence type="ECO:0000256" key="12">
    <source>
        <dbReference type="ARBA" id="ARBA00023136"/>
    </source>
</evidence>
<dbReference type="SUPFAM" id="SSF56112">
    <property type="entry name" value="Protein kinase-like (PK-like)"/>
    <property type="match status" value="1"/>
</dbReference>
<evidence type="ECO:0000256" key="4">
    <source>
        <dbReference type="ARBA" id="ARBA00022679"/>
    </source>
</evidence>
<sequence>MADLHIFLPIVVFSFQFTITSGQKLLFKLNCSNESAHSQSYQYQHNLDGLLQRLNYTGKAFDNSTVGESPYQVYGLYLCRGDATDQICRSCVHNATSTIVKYCPSSADALIGYDYCLFRYSNVSFFGELESSLIIYLWNPENITGTSVGSFEQVVNETIREIAAEAAEGDWLGQKFATKKTNYTAENGTLYALGQCLPDLSSADCLSCLNSSVEYLFRCCGGKSGAWVLLSSSCNVRYEIYPFFRDRPRVKKETLTVILTGATIATVGFVLLFVVAILYFRRRKAKNRTDASHSKMVDIASLVAMPLEYDLSTLQIATDNFSDKNKIGKGGFGVVYKGILENGDEIAVKRLSCGSDQGVEEFKNEVVLVAKLQHKNLVRMLGFCLAGEEKLLVYEFVPYKSLDYILFDPDKQTQLNWATRHKIIVGIARGLLYLHEELRLKIIHRDLKAANILLDLDMNPKISDFGTARLVGMDQSMNETQQKAGTLGYMAPEYLLHGKFSVKSDIYSFGVLMLEIVCGKKVRSFQQLGYDDDLLSSAWKHWRDGTALEFMDSSLTHSWYSSDQIMCCIQLGLLCVQHDFKKRPTMASVHQMLNISSADVLPAPQQPTFFTNNDANSSSSSTPKKLMSELSTSKSVLSLTVEYR</sequence>
<evidence type="ECO:0000256" key="1">
    <source>
        <dbReference type="ARBA" id="ARBA00004167"/>
    </source>
</evidence>
<evidence type="ECO:0000256" key="17">
    <source>
        <dbReference type="PROSITE-ProRule" id="PRU10141"/>
    </source>
</evidence>
<feature type="domain" description="Gnk2-homologous" evidence="21">
    <location>
        <begin position="25"/>
        <end position="125"/>
    </location>
</feature>
<evidence type="ECO:0000256" key="15">
    <source>
        <dbReference type="ARBA" id="ARBA00047558"/>
    </source>
</evidence>
<feature type="signal peptide" evidence="19">
    <location>
        <begin position="1"/>
        <end position="22"/>
    </location>
</feature>
<dbReference type="InterPro" id="IPR038408">
    <property type="entry name" value="GNK2_sf"/>
</dbReference>
<dbReference type="PROSITE" id="PS50011">
    <property type="entry name" value="PROTEIN_KINASE_DOM"/>
    <property type="match status" value="1"/>
</dbReference>
<keyword evidence="9" id="KW-0418">Kinase</keyword>
<dbReference type="FunFam" id="1.10.510.10:FF:000129">
    <property type="entry name" value="cysteine-rich receptor-like protein kinase 10"/>
    <property type="match status" value="1"/>
</dbReference>
<dbReference type="GO" id="GO:0005524">
    <property type="term" value="F:ATP binding"/>
    <property type="evidence" value="ECO:0007669"/>
    <property type="project" value="UniProtKB-UniRule"/>
</dbReference>
<evidence type="ECO:0000313" key="22">
    <source>
        <dbReference type="EMBL" id="GMH19485.1"/>
    </source>
</evidence>
<dbReference type="GO" id="GO:0005886">
    <property type="term" value="C:plasma membrane"/>
    <property type="evidence" value="ECO:0007669"/>
    <property type="project" value="TreeGrafter"/>
</dbReference>
<evidence type="ECO:0000313" key="23">
    <source>
        <dbReference type="Proteomes" id="UP001279734"/>
    </source>
</evidence>
<keyword evidence="14" id="KW-0325">Glycoprotein</keyword>
<accession>A0AAD3XX43</accession>
<keyword evidence="10 17" id="KW-0067">ATP-binding</keyword>
<evidence type="ECO:0000256" key="6">
    <source>
        <dbReference type="ARBA" id="ARBA00022729"/>
    </source>
</evidence>
<feature type="transmembrane region" description="Helical" evidence="18">
    <location>
        <begin position="255"/>
        <end position="280"/>
    </location>
</feature>
<protein>
    <submittedName>
        <fullName evidence="22">Uncharacterized protein</fullName>
    </submittedName>
</protein>
<feature type="domain" description="Gnk2-homologous" evidence="21">
    <location>
        <begin position="131"/>
        <end position="243"/>
    </location>
</feature>
<evidence type="ECO:0000259" key="20">
    <source>
        <dbReference type="PROSITE" id="PS50011"/>
    </source>
</evidence>
<dbReference type="InterPro" id="IPR002902">
    <property type="entry name" value="GNK2"/>
</dbReference>
<dbReference type="Gene3D" id="1.10.510.10">
    <property type="entry name" value="Transferase(Phosphotransferase) domain 1"/>
    <property type="match status" value="1"/>
</dbReference>
<evidence type="ECO:0000256" key="14">
    <source>
        <dbReference type="ARBA" id="ARBA00023180"/>
    </source>
</evidence>
<evidence type="ECO:0000256" key="8">
    <source>
        <dbReference type="ARBA" id="ARBA00022741"/>
    </source>
</evidence>
<dbReference type="AlphaFoldDB" id="A0AAD3XX43"/>
<dbReference type="Pfam" id="PF07714">
    <property type="entry name" value="PK_Tyr_Ser-Thr"/>
    <property type="match status" value="1"/>
</dbReference>
<reference evidence="22" key="1">
    <citation type="submission" date="2023-05" db="EMBL/GenBank/DDBJ databases">
        <title>Nepenthes gracilis genome sequencing.</title>
        <authorList>
            <person name="Fukushima K."/>
        </authorList>
    </citation>
    <scope>NUCLEOTIDE SEQUENCE</scope>
    <source>
        <strain evidence="22">SING2019-196</strain>
    </source>
</reference>
<keyword evidence="7" id="KW-0677">Repeat</keyword>
<dbReference type="PANTHER" id="PTHR27002">
    <property type="entry name" value="RECEPTOR-LIKE SERINE/THREONINE-PROTEIN KINASE SD1-8"/>
    <property type="match status" value="1"/>
</dbReference>
<keyword evidence="5 18" id="KW-0812">Transmembrane</keyword>
<evidence type="ECO:0000256" key="16">
    <source>
        <dbReference type="ARBA" id="ARBA00047951"/>
    </source>
</evidence>
<keyword evidence="3" id="KW-0597">Phosphoprotein</keyword>
<dbReference type="InterPro" id="IPR017441">
    <property type="entry name" value="Protein_kinase_ATP_BS"/>
</dbReference>
<comment type="subcellular location">
    <subcellularLocation>
        <location evidence="1">Membrane</location>
        <topology evidence="1">Single-pass membrane protein</topology>
    </subcellularLocation>
</comment>
<dbReference type="GO" id="GO:0004674">
    <property type="term" value="F:protein serine/threonine kinase activity"/>
    <property type="evidence" value="ECO:0007669"/>
    <property type="project" value="UniProtKB-KW"/>
</dbReference>
<organism evidence="22 23">
    <name type="scientific">Nepenthes gracilis</name>
    <name type="common">Slender pitcher plant</name>
    <dbReference type="NCBI Taxonomy" id="150966"/>
    <lineage>
        <taxon>Eukaryota</taxon>
        <taxon>Viridiplantae</taxon>
        <taxon>Streptophyta</taxon>
        <taxon>Embryophyta</taxon>
        <taxon>Tracheophyta</taxon>
        <taxon>Spermatophyta</taxon>
        <taxon>Magnoliopsida</taxon>
        <taxon>eudicotyledons</taxon>
        <taxon>Gunneridae</taxon>
        <taxon>Pentapetalae</taxon>
        <taxon>Caryophyllales</taxon>
        <taxon>Nepenthaceae</taxon>
        <taxon>Nepenthes</taxon>
    </lineage>
</organism>
<keyword evidence="4" id="KW-0808">Transferase</keyword>
<dbReference type="PROSITE" id="PS00107">
    <property type="entry name" value="PROTEIN_KINASE_ATP"/>
    <property type="match status" value="1"/>
</dbReference>
<dbReference type="EMBL" id="BSYO01000020">
    <property type="protein sequence ID" value="GMH19485.1"/>
    <property type="molecule type" value="Genomic_DNA"/>
</dbReference>
<keyword evidence="11 18" id="KW-1133">Transmembrane helix</keyword>
<comment type="catalytic activity">
    <reaction evidence="15">
        <text>L-seryl-[protein] + ATP = O-phospho-L-seryl-[protein] + ADP + H(+)</text>
        <dbReference type="Rhea" id="RHEA:17989"/>
        <dbReference type="Rhea" id="RHEA-COMP:9863"/>
        <dbReference type="Rhea" id="RHEA-COMP:11604"/>
        <dbReference type="ChEBI" id="CHEBI:15378"/>
        <dbReference type="ChEBI" id="CHEBI:29999"/>
        <dbReference type="ChEBI" id="CHEBI:30616"/>
        <dbReference type="ChEBI" id="CHEBI:83421"/>
        <dbReference type="ChEBI" id="CHEBI:456216"/>
    </reaction>
</comment>
<dbReference type="PANTHER" id="PTHR27002:SF1050">
    <property type="entry name" value="CYSTEINE-RICH RECEPTOR-LIKE PROTEIN KINASE 5"/>
    <property type="match status" value="1"/>
</dbReference>
<evidence type="ECO:0000256" key="7">
    <source>
        <dbReference type="ARBA" id="ARBA00022737"/>
    </source>
</evidence>
<evidence type="ECO:0000256" key="13">
    <source>
        <dbReference type="ARBA" id="ARBA00023170"/>
    </source>
</evidence>
<feature type="binding site" evidence="17">
    <location>
        <position position="349"/>
    </location>
    <ligand>
        <name>ATP</name>
        <dbReference type="ChEBI" id="CHEBI:30616"/>
    </ligand>
</feature>
<dbReference type="InterPro" id="IPR011009">
    <property type="entry name" value="Kinase-like_dom_sf"/>
</dbReference>
<evidence type="ECO:0000256" key="11">
    <source>
        <dbReference type="ARBA" id="ARBA00022989"/>
    </source>
</evidence>
<keyword evidence="8 17" id="KW-0547">Nucleotide-binding</keyword>
<dbReference type="GO" id="GO:0006950">
    <property type="term" value="P:response to stress"/>
    <property type="evidence" value="ECO:0007669"/>
    <property type="project" value="UniProtKB-ARBA"/>
</dbReference>
<feature type="chain" id="PRO_5041975191" evidence="19">
    <location>
        <begin position="23"/>
        <end position="644"/>
    </location>
</feature>
<keyword evidence="12 18" id="KW-0472">Membrane</keyword>
<evidence type="ECO:0000256" key="10">
    <source>
        <dbReference type="ARBA" id="ARBA00022840"/>
    </source>
</evidence>
<evidence type="ECO:0000259" key="21">
    <source>
        <dbReference type="PROSITE" id="PS51473"/>
    </source>
</evidence>
<dbReference type="Gene3D" id="3.30.430.20">
    <property type="entry name" value="Gnk2 domain, C-X8-C-X2-C motif"/>
    <property type="match status" value="2"/>
</dbReference>
<evidence type="ECO:0000256" key="5">
    <source>
        <dbReference type="ARBA" id="ARBA00022692"/>
    </source>
</evidence>
<dbReference type="CDD" id="cd23509">
    <property type="entry name" value="Gnk2-like"/>
    <property type="match status" value="2"/>
</dbReference>
<dbReference type="SMART" id="SM00220">
    <property type="entry name" value="S_TKc"/>
    <property type="match status" value="1"/>
</dbReference>
<evidence type="ECO:0000256" key="2">
    <source>
        <dbReference type="ARBA" id="ARBA00022527"/>
    </source>
</evidence>
<dbReference type="Proteomes" id="UP001279734">
    <property type="component" value="Unassembled WGS sequence"/>
</dbReference>
<feature type="domain" description="Protein kinase" evidence="20">
    <location>
        <begin position="321"/>
        <end position="593"/>
    </location>
</feature>
<dbReference type="Gene3D" id="3.30.200.20">
    <property type="entry name" value="Phosphorylase Kinase, domain 1"/>
    <property type="match status" value="1"/>
</dbReference>
<comment type="caution">
    <text evidence="22">The sequence shown here is derived from an EMBL/GenBank/DDBJ whole genome shotgun (WGS) entry which is preliminary data.</text>
</comment>
<evidence type="ECO:0000256" key="19">
    <source>
        <dbReference type="SAM" id="SignalP"/>
    </source>
</evidence>
<name>A0AAD3XX43_NEPGR</name>
<dbReference type="InterPro" id="IPR001245">
    <property type="entry name" value="Ser-Thr/Tyr_kinase_cat_dom"/>
</dbReference>
<keyword evidence="23" id="KW-1185">Reference proteome</keyword>
<dbReference type="CDD" id="cd14066">
    <property type="entry name" value="STKc_IRAK"/>
    <property type="match status" value="1"/>
</dbReference>
<dbReference type="InterPro" id="IPR000719">
    <property type="entry name" value="Prot_kinase_dom"/>
</dbReference>
<comment type="catalytic activity">
    <reaction evidence="16">
        <text>L-threonyl-[protein] + ATP = O-phospho-L-threonyl-[protein] + ADP + H(+)</text>
        <dbReference type="Rhea" id="RHEA:46608"/>
        <dbReference type="Rhea" id="RHEA-COMP:11060"/>
        <dbReference type="Rhea" id="RHEA-COMP:11605"/>
        <dbReference type="ChEBI" id="CHEBI:15378"/>
        <dbReference type="ChEBI" id="CHEBI:30013"/>
        <dbReference type="ChEBI" id="CHEBI:30616"/>
        <dbReference type="ChEBI" id="CHEBI:61977"/>
        <dbReference type="ChEBI" id="CHEBI:456216"/>
    </reaction>
</comment>
<keyword evidence="13" id="KW-0675">Receptor</keyword>
<dbReference type="FunFam" id="3.30.200.20:FF:000142">
    <property type="entry name" value="Cysteine-rich receptor-like protein kinase 10"/>
    <property type="match status" value="1"/>
</dbReference>
<keyword evidence="2" id="KW-0723">Serine/threonine-protein kinase</keyword>
<evidence type="ECO:0000256" key="18">
    <source>
        <dbReference type="SAM" id="Phobius"/>
    </source>
</evidence>
<evidence type="ECO:0000256" key="9">
    <source>
        <dbReference type="ARBA" id="ARBA00022777"/>
    </source>
</evidence>
<dbReference type="PROSITE" id="PS00108">
    <property type="entry name" value="PROTEIN_KINASE_ST"/>
    <property type="match status" value="1"/>
</dbReference>
<dbReference type="Pfam" id="PF01657">
    <property type="entry name" value="Stress-antifung"/>
    <property type="match status" value="2"/>
</dbReference>
<dbReference type="FunFam" id="3.30.430.20:FF:000002">
    <property type="entry name" value="Cysteine-rich receptor-like protein kinase 10"/>
    <property type="match status" value="1"/>
</dbReference>
<gene>
    <name evidence="22" type="ORF">Nepgr_021326</name>
</gene>
<proteinExistence type="predicted"/>
<dbReference type="PROSITE" id="PS51473">
    <property type="entry name" value="GNK2"/>
    <property type="match status" value="2"/>
</dbReference>
<keyword evidence="6 19" id="KW-0732">Signal</keyword>
<dbReference type="InterPro" id="IPR008271">
    <property type="entry name" value="Ser/Thr_kinase_AS"/>
</dbReference>
<evidence type="ECO:0000256" key="3">
    <source>
        <dbReference type="ARBA" id="ARBA00022553"/>
    </source>
</evidence>